<feature type="domain" description="Aminotransferase class I/classII large" evidence="6">
    <location>
        <begin position="34"/>
        <end position="427"/>
    </location>
</feature>
<evidence type="ECO:0000313" key="8">
    <source>
        <dbReference type="Proteomes" id="UP000029033"/>
    </source>
</evidence>
<dbReference type="EC" id="4.4.1.13" evidence="2"/>
<dbReference type="STRING" id="158787.BSCA_1957"/>
<dbReference type="CDD" id="cd00609">
    <property type="entry name" value="AAT_like"/>
    <property type="match status" value="1"/>
</dbReference>
<dbReference type="SUPFAM" id="SSF53383">
    <property type="entry name" value="PLP-dependent transferases"/>
    <property type="match status" value="1"/>
</dbReference>
<dbReference type="InterPro" id="IPR004839">
    <property type="entry name" value="Aminotransferase_I/II_large"/>
</dbReference>
<evidence type="ECO:0000256" key="5">
    <source>
        <dbReference type="ARBA" id="ARBA00037974"/>
    </source>
</evidence>
<dbReference type="AlphaFoldDB" id="A0A087D7T9"/>
<evidence type="ECO:0000256" key="2">
    <source>
        <dbReference type="ARBA" id="ARBA00012224"/>
    </source>
</evidence>
<dbReference type="PANTHER" id="PTHR43525">
    <property type="entry name" value="PROTEIN MALY"/>
    <property type="match status" value="1"/>
</dbReference>
<sequence>MAAGFDFDTPIDRSGTFSLKWEEAGDALPMWVADMDFATAPAIREALRRRLDHGVFGYSIVPPEWNRAYADWWKDRHGLTIDPESLIFTTGVIPAISSMVRKLTTPAENVLIQTPVYNIFFNSILNNGRRALEAPLAYDGRGHYSVDWNDLESKLADPQTTLMILCNPHNPTGMIWDRATLARLGELCWKHHVTVISDEIHCDLTDPGYGYVPFASAGEHCAMNSVTCLAPTKTFNIAGLHTAAVMAPDPVLRHKVWRGLNTDEVAEPNAFAVDAAIAAFGRGGEWLDALRAYLADNKREAHAMIDAYNASAPLNRQVRLLEGHATYLMWLDCSAFTRGGKAQAGAEAGEPDVDPFDAALSLADPDIARDTADSVSFADTDGLCDYLRREHRVFFSPGAQFGGDGRDFIRINVATQRARMREGLRRLTAGLEALR</sequence>
<dbReference type="Gene3D" id="3.90.1150.10">
    <property type="entry name" value="Aspartate Aminotransferase, domain 1"/>
    <property type="match status" value="2"/>
</dbReference>
<dbReference type="Pfam" id="PF00155">
    <property type="entry name" value="Aminotran_1_2"/>
    <property type="match status" value="1"/>
</dbReference>
<keyword evidence="3" id="KW-0663">Pyridoxal phosphate</keyword>
<dbReference type="OrthoDB" id="3224382at2"/>
<dbReference type="InterPro" id="IPR051798">
    <property type="entry name" value="Class-II_PLP-Dep_Aminotrans"/>
</dbReference>
<evidence type="ECO:0000256" key="3">
    <source>
        <dbReference type="ARBA" id="ARBA00022898"/>
    </source>
</evidence>
<dbReference type="GO" id="GO:0030170">
    <property type="term" value="F:pyridoxal phosphate binding"/>
    <property type="evidence" value="ECO:0007669"/>
    <property type="project" value="InterPro"/>
</dbReference>
<reference evidence="7 8" key="1">
    <citation type="submission" date="2014-03" db="EMBL/GenBank/DDBJ databases">
        <title>Genomics of Bifidobacteria.</title>
        <authorList>
            <person name="Ventura M."/>
            <person name="Milani C."/>
            <person name="Lugli G.A."/>
        </authorList>
    </citation>
    <scope>NUCLEOTIDE SEQUENCE [LARGE SCALE GENOMIC DNA]</scope>
    <source>
        <strain evidence="7 8">LMG 21589</strain>
    </source>
</reference>
<dbReference type="PANTHER" id="PTHR43525:SF1">
    <property type="entry name" value="PROTEIN MALY"/>
    <property type="match status" value="1"/>
</dbReference>
<dbReference type="GeneID" id="85165421"/>
<keyword evidence="4 7" id="KW-0456">Lyase</keyword>
<keyword evidence="8" id="KW-1185">Reference proteome</keyword>
<dbReference type="InterPro" id="IPR015421">
    <property type="entry name" value="PyrdxlP-dep_Trfase_major"/>
</dbReference>
<proteinExistence type="inferred from homology"/>
<dbReference type="Proteomes" id="UP000029033">
    <property type="component" value="Unassembled WGS sequence"/>
</dbReference>
<dbReference type="RefSeq" id="WP_033519058.1">
    <property type="nucleotide sequence ID" value="NZ_CAUPKV010000001.1"/>
</dbReference>
<evidence type="ECO:0000256" key="4">
    <source>
        <dbReference type="ARBA" id="ARBA00023239"/>
    </source>
</evidence>
<comment type="similarity">
    <text evidence="5">Belongs to the class-II pyridoxal-phosphate-dependent aminotransferase family. MalY/PatB cystathionine beta-lyase subfamily.</text>
</comment>
<name>A0A087D7T9_9BIFI</name>
<evidence type="ECO:0000313" key="7">
    <source>
        <dbReference type="EMBL" id="KFI91589.1"/>
    </source>
</evidence>
<comment type="cofactor">
    <cofactor evidence="1">
        <name>pyridoxal 5'-phosphate</name>
        <dbReference type="ChEBI" id="CHEBI:597326"/>
    </cofactor>
</comment>
<dbReference type="Gene3D" id="3.40.640.10">
    <property type="entry name" value="Type I PLP-dependent aspartate aminotransferase-like (Major domain)"/>
    <property type="match status" value="1"/>
</dbReference>
<dbReference type="eggNOG" id="COG1168">
    <property type="taxonomic scope" value="Bacteria"/>
</dbReference>
<dbReference type="EMBL" id="JGZO01000022">
    <property type="protein sequence ID" value="KFI91589.1"/>
    <property type="molecule type" value="Genomic_DNA"/>
</dbReference>
<comment type="caution">
    <text evidence="7">The sequence shown here is derived from an EMBL/GenBank/DDBJ whole genome shotgun (WGS) entry which is preliminary data.</text>
</comment>
<dbReference type="GO" id="GO:0047804">
    <property type="term" value="F:cysteine-S-conjugate beta-lyase activity"/>
    <property type="evidence" value="ECO:0007669"/>
    <property type="project" value="UniProtKB-EC"/>
</dbReference>
<gene>
    <name evidence="7" type="ORF">BSCA_1957</name>
</gene>
<dbReference type="InterPro" id="IPR015424">
    <property type="entry name" value="PyrdxlP-dep_Trfase"/>
</dbReference>
<protein>
    <recommendedName>
        <fullName evidence="2">cysteine-S-conjugate beta-lyase</fullName>
        <ecNumber evidence="2">4.4.1.13</ecNumber>
    </recommendedName>
</protein>
<evidence type="ECO:0000256" key="1">
    <source>
        <dbReference type="ARBA" id="ARBA00001933"/>
    </source>
</evidence>
<dbReference type="InterPro" id="IPR015422">
    <property type="entry name" value="PyrdxlP-dep_Trfase_small"/>
</dbReference>
<organism evidence="7 8">
    <name type="scientific">Bifidobacterium scardovii</name>
    <dbReference type="NCBI Taxonomy" id="158787"/>
    <lineage>
        <taxon>Bacteria</taxon>
        <taxon>Bacillati</taxon>
        <taxon>Actinomycetota</taxon>
        <taxon>Actinomycetes</taxon>
        <taxon>Bifidobacteriales</taxon>
        <taxon>Bifidobacteriaceae</taxon>
        <taxon>Bifidobacterium</taxon>
    </lineage>
</organism>
<evidence type="ECO:0000259" key="6">
    <source>
        <dbReference type="Pfam" id="PF00155"/>
    </source>
</evidence>
<accession>A0A087D7T9</accession>